<evidence type="ECO:0000313" key="2">
    <source>
        <dbReference type="EMBL" id="KAF2433502.1"/>
    </source>
</evidence>
<dbReference type="PANTHER" id="PTHR13847:SF129">
    <property type="entry name" value="FAD DEPENDENT OXIDOREDUCTASE"/>
    <property type="match status" value="1"/>
</dbReference>
<reference evidence="2" key="1">
    <citation type="journal article" date="2020" name="Stud. Mycol.">
        <title>101 Dothideomycetes genomes: a test case for predicting lifestyles and emergence of pathogens.</title>
        <authorList>
            <person name="Haridas S."/>
            <person name="Albert R."/>
            <person name="Binder M."/>
            <person name="Bloem J."/>
            <person name="Labutti K."/>
            <person name="Salamov A."/>
            <person name="Andreopoulos B."/>
            <person name="Baker S."/>
            <person name="Barry K."/>
            <person name="Bills G."/>
            <person name="Bluhm B."/>
            <person name="Cannon C."/>
            <person name="Castanera R."/>
            <person name="Culley D."/>
            <person name="Daum C."/>
            <person name="Ezra D."/>
            <person name="Gonzalez J."/>
            <person name="Henrissat B."/>
            <person name="Kuo A."/>
            <person name="Liang C."/>
            <person name="Lipzen A."/>
            <person name="Lutzoni F."/>
            <person name="Magnuson J."/>
            <person name="Mondo S."/>
            <person name="Nolan M."/>
            <person name="Ohm R."/>
            <person name="Pangilinan J."/>
            <person name="Park H.-J."/>
            <person name="Ramirez L."/>
            <person name="Alfaro M."/>
            <person name="Sun H."/>
            <person name="Tritt A."/>
            <person name="Yoshinaga Y."/>
            <person name="Zwiers L.-H."/>
            <person name="Turgeon B."/>
            <person name="Goodwin S."/>
            <person name="Spatafora J."/>
            <person name="Crous P."/>
            <person name="Grigoriev I."/>
        </authorList>
    </citation>
    <scope>NUCLEOTIDE SEQUENCE</scope>
    <source>
        <strain evidence="2">CBS 130266</strain>
    </source>
</reference>
<dbReference type="GO" id="GO:0005737">
    <property type="term" value="C:cytoplasm"/>
    <property type="evidence" value="ECO:0007669"/>
    <property type="project" value="TreeGrafter"/>
</dbReference>
<organism evidence="2 3">
    <name type="scientific">Tothia fuscella</name>
    <dbReference type="NCBI Taxonomy" id="1048955"/>
    <lineage>
        <taxon>Eukaryota</taxon>
        <taxon>Fungi</taxon>
        <taxon>Dikarya</taxon>
        <taxon>Ascomycota</taxon>
        <taxon>Pezizomycotina</taxon>
        <taxon>Dothideomycetes</taxon>
        <taxon>Pleosporomycetidae</taxon>
        <taxon>Venturiales</taxon>
        <taxon>Cylindrosympodiaceae</taxon>
        <taxon>Tothia</taxon>
    </lineage>
</organism>
<dbReference type="SUPFAM" id="SSF51905">
    <property type="entry name" value="FAD/NAD(P)-binding domain"/>
    <property type="match status" value="1"/>
</dbReference>
<dbReference type="Gene3D" id="3.50.50.60">
    <property type="entry name" value="FAD/NAD(P)-binding domain"/>
    <property type="match status" value="1"/>
</dbReference>
<sequence length="483" mass="52310">MHNPSALPSPESSKSFWLSEPDEVLRSYRSTLELPQYADVVIIGCGITGANAARILFEKKPELTVTVMEAREVCSGATGRNGGHVQPLLFDRTPEIANFELKNCAAVRDYIKKHDVACEYTSVTGCRTFWTNSLLIEAEAQVAELRKLAPKMGQSVSIITGESDLTAQRVHPNCAGATLTLGAASLWPYKLVVHMVRDLVEKKAVNLQTNTPVESITPLESTENTQARWTVVTKRGSMVAKYVILATNGYASHLLPLFSDLIVPVRGTMTALFPPQGYERLPDSYGFVGAGPGANPSSDDYLIQRPSEGVSNPKEHLMFGGGRAAGTSESIGETDDSFVDRGSLAYLKKQLPILLDLGGKSGTNTGLEDDFAWSGIMGYSKDNAPWVGAVPDAKGLFLSAGYTGHGMPNATLCADAVIHMLLSEERGEELAQTHTNMVMRGHIPVSYLITKERIAEASVLPSVKEQDSSDLMGFFDGKWTIRP</sequence>
<dbReference type="OrthoDB" id="429143at2759"/>
<dbReference type="InterPro" id="IPR036188">
    <property type="entry name" value="FAD/NAD-bd_sf"/>
</dbReference>
<accession>A0A9P4NXM6</accession>
<dbReference type="EMBL" id="MU007020">
    <property type="protein sequence ID" value="KAF2433502.1"/>
    <property type="molecule type" value="Genomic_DNA"/>
</dbReference>
<protein>
    <submittedName>
        <fullName evidence="2">FAD dependent oxidoreductase</fullName>
    </submittedName>
</protein>
<evidence type="ECO:0000259" key="1">
    <source>
        <dbReference type="Pfam" id="PF01266"/>
    </source>
</evidence>
<dbReference type="Proteomes" id="UP000800235">
    <property type="component" value="Unassembled WGS sequence"/>
</dbReference>
<gene>
    <name evidence="2" type="ORF">EJ08DRAFT_607190</name>
</gene>
<comment type="caution">
    <text evidence="2">The sequence shown here is derived from an EMBL/GenBank/DDBJ whole genome shotgun (WGS) entry which is preliminary data.</text>
</comment>
<keyword evidence="3" id="KW-1185">Reference proteome</keyword>
<dbReference type="Pfam" id="PF01266">
    <property type="entry name" value="DAO"/>
    <property type="match status" value="1"/>
</dbReference>
<dbReference type="InterPro" id="IPR006076">
    <property type="entry name" value="FAD-dep_OxRdtase"/>
</dbReference>
<evidence type="ECO:0000313" key="3">
    <source>
        <dbReference type="Proteomes" id="UP000800235"/>
    </source>
</evidence>
<dbReference type="PANTHER" id="PTHR13847">
    <property type="entry name" value="SARCOSINE DEHYDROGENASE-RELATED"/>
    <property type="match status" value="1"/>
</dbReference>
<name>A0A9P4NXM6_9PEZI</name>
<feature type="domain" description="FAD dependent oxidoreductase" evidence="1">
    <location>
        <begin position="39"/>
        <end position="418"/>
    </location>
</feature>
<proteinExistence type="predicted"/>
<dbReference type="AlphaFoldDB" id="A0A9P4NXM6"/>
<dbReference type="Gene3D" id="3.30.9.10">
    <property type="entry name" value="D-Amino Acid Oxidase, subunit A, domain 2"/>
    <property type="match status" value="1"/>
</dbReference>